<evidence type="ECO:0000256" key="6">
    <source>
        <dbReference type="ARBA" id="ARBA00049551"/>
    </source>
</evidence>
<proteinExistence type="inferred from homology"/>
<dbReference type="PATRIC" id="fig|472175.3.peg.1446"/>
<dbReference type="InterPro" id="IPR001268">
    <property type="entry name" value="NADH_UbQ_OxRdtase_30kDa_su"/>
</dbReference>
<dbReference type="InterPro" id="IPR020396">
    <property type="entry name" value="NADH_UbQ_OxRdtase_CS"/>
</dbReference>
<dbReference type="GO" id="GO:0048038">
    <property type="term" value="F:quinone binding"/>
    <property type="evidence" value="ECO:0007669"/>
    <property type="project" value="UniProtKB-KW"/>
</dbReference>
<evidence type="ECO:0000256" key="3">
    <source>
        <dbReference type="ARBA" id="ARBA00022967"/>
    </source>
</evidence>
<keyword evidence="4 7" id="KW-0520">NAD</keyword>
<keyword evidence="2 7" id="KW-0813">Transport</keyword>
<feature type="domain" description="NADH:ubiquinone oxidoreductase 30kDa subunit" evidence="10">
    <location>
        <begin position="33"/>
        <end position="153"/>
    </location>
</feature>
<dbReference type="eggNOG" id="COG0852">
    <property type="taxonomic scope" value="Bacteria"/>
</dbReference>
<evidence type="ECO:0000256" key="8">
    <source>
        <dbReference type="RuleBase" id="RU003456"/>
    </source>
</evidence>
<keyword evidence="7" id="KW-1003">Cell membrane</keyword>
<dbReference type="AlphaFoldDB" id="A0A084UBR5"/>
<dbReference type="NCBIfam" id="NF004730">
    <property type="entry name" value="PRK06074.1-1"/>
    <property type="match status" value="1"/>
</dbReference>
<dbReference type="Proteomes" id="UP000053675">
    <property type="component" value="Unassembled WGS sequence"/>
</dbReference>
<evidence type="ECO:0000256" key="9">
    <source>
        <dbReference type="RuleBase" id="RU003582"/>
    </source>
</evidence>
<dbReference type="Pfam" id="PF00329">
    <property type="entry name" value="Complex1_30kDa"/>
    <property type="match status" value="1"/>
</dbReference>
<dbReference type="InterPro" id="IPR037232">
    <property type="entry name" value="NADH_quin_OxRdtase_su_C/D-like"/>
</dbReference>
<evidence type="ECO:0000259" key="10">
    <source>
        <dbReference type="Pfam" id="PF00329"/>
    </source>
</evidence>
<comment type="catalytic activity">
    <reaction evidence="7 9">
        <text>a quinone + NADH + 5 H(+)(in) = a quinol + NAD(+) + 4 H(+)(out)</text>
        <dbReference type="Rhea" id="RHEA:57888"/>
        <dbReference type="ChEBI" id="CHEBI:15378"/>
        <dbReference type="ChEBI" id="CHEBI:24646"/>
        <dbReference type="ChEBI" id="CHEBI:57540"/>
        <dbReference type="ChEBI" id="CHEBI:57945"/>
        <dbReference type="ChEBI" id="CHEBI:132124"/>
    </reaction>
</comment>
<keyword evidence="12" id="KW-1185">Reference proteome</keyword>
<name>A0A084UBR5_9HYPH</name>
<keyword evidence="7" id="KW-0472">Membrane</keyword>
<dbReference type="PANTHER" id="PTHR10884:SF14">
    <property type="entry name" value="NADH DEHYDROGENASE [UBIQUINONE] IRON-SULFUR PROTEIN 3, MITOCHONDRIAL"/>
    <property type="match status" value="1"/>
</dbReference>
<dbReference type="InterPro" id="IPR010218">
    <property type="entry name" value="NADH_DH_suC"/>
</dbReference>
<dbReference type="HAMAP" id="MF_01357">
    <property type="entry name" value="NDH1_NuoC"/>
    <property type="match status" value="1"/>
</dbReference>
<dbReference type="PROSITE" id="PS00542">
    <property type="entry name" value="COMPLEX1_30K"/>
    <property type="match status" value="1"/>
</dbReference>
<keyword evidence="7 9" id="KW-0874">Quinone</keyword>
<dbReference type="EMBL" id="JMQM01000001">
    <property type="protein sequence ID" value="KFB10401.1"/>
    <property type="molecule type" value="Genomic_DNA"/>
</dbReference>
<keyword evidence="5 7" id="KW-0830">Ubiquinone</keyword>
<evidence type="ECO:0000256" key="2">
    <source>
        <dbReference type="ARBA" id="ARBA00022448"/>
    </source>
</evidence>
<sequence length="200" mass="23081">MSEALKDLAAYITEKLDAQIQDAVVAYGELTLIVEAGDIVDVLNFLKSDVQCQFVSFIDISGADYPARKKRFEVVYHLLSPRQNQRIRVKLSTDEDTPVPSVIDVFPGADWYEREVYDMYGVLFTGHPDLRRILTDYGFEGYPLRKDFPLTGYVEVRYDGEAKRVVYEPVELRQEFRNFDFLSPWEGTEYVLPGDEKAKE</sequence>
<keyword evidence="11" id="KW-0560">Oxidoreductase</keyword>
<comment type="function">
    <text evidence="7">NDH-1 shuttles electrons from NADH, via FMN and iron-sulfur (Fe-S) centers, to quinones in the respiratory chain. The immediate electron acceptor for the enzyme in this species is believed to be ubiquinone. Couples the redox reaction to proton translocation (for every two electrons transferred, four hydrogen ions are translocated across the cytoplasmic membrane), and thus conserves the redox energy in a proton gradient.</text>
</comment>
<dbReference type="FunFam" id="3.30.460.80:FF:000002">
    <property type="entry name" value="NADH dehydrogenase iron-sulfur protein 3, mitochondrial"/>
    <property type="match status" value="1"/>
</dbReference>
<dbReference type="NCBIfam" id="NF004733">
    <property type="entry name" value="PRK06074.1-5"/>
    <property type="match status" value="1"/>
</dbReference>
<accession>A0A084UBR5</accession>
<dbReference type="GO" id="GO:0050136">
    <property type="term" value="F:NADH dehydrogenase (quinone) (non-electrogenic) activity"/>
    <property type="evidence" value="ECO:0007669"/>
    <property type="project" value="UniProtKB-UniRule"/>
</dbReference>
<evidence type="ECO:0000256" key="1">
    <source>
        <dbReference type="ARBA" id="ARBA00007569"/>
    </source>
</evidence>
<dbReference type="NCBIfam" id="TIGR01961">
    <property type="entry name" value="NuoC_fam"/>
    <property type="match status" value="1"/>
</dbReference>
<dbReference type="OrthoDB" id="9803286at2"/>
<comment type="catalytic activity">
    <reaction evidence="6">
        <text>a ubiquinone + NADH + 5 H(+)(in) = a ubiquinol + NAD(+) + 4 H(+)(out)</text>
        <dbReference type="Rhea" id="RHEA:29091"/>
        <dbReference type="Rhea" id="RHEA-COMP:9565"/>
        <dbReference type="Rhea" id="RHEA-COMP:9566"/>
        <dbReference type="ChEBI" id="CHEBI:15378"/>
        <dbReference type="ChEBI" id="CHEBI:16389"/>
        <dbReference type="ChEBI" id="CHEBI:17976"/>
        <dbReference type="ChEBI" id="CHEBI:57540"/>
        <dbReference type="ChEBI" id="CHEBI:57945"/>
        <dbReference type="EC" id="7.1.1.2"/>
    </reaction>
</comment>
<organism evidence="11 12">
    <name type="scientific">Nitratireductor basaltis</name>
    <dbReference type="NCBI Taxonomy" id="472175"/>
    <lineage>
        <taxon>Bacteria</taxon>
        <taxon>Pseudomonadati</taxon>
        <taxon>Pseudomonadota</taxon>
        <taxon>Alphaproteobacteria</taxon>
        <taxon>Hyphomicrobiales</taxon>
        <taxon>Phyllobacteriaceae</taxon>
        <taxon>Nitratireductor</taxon>
    </lineage>
</organism>
<comment type="caution">
    <text evidence="11">The sequence shown here is derived from an EMBL/GenBank/DDBJ whole genome shotgun (WGS) entry which is preliminary data.</text>
</comment>
<dbReference type="STRING" id="472175.EL18_01433"/>
<evidence type="ECO:0000313" key="11">
    <source>
        <dbReference type="EMBL" id="KFB10401.1"/>
    </source>
</evidence>
<dbReference type="GO" id="GO:0008137">
    <property type="term" value="F:NADH dehydrogenase (ubiquinone) activity"/>
    <property type="evidence" value="ECO:0007669"/>
    <property type="project" value="UniProtKB-EC"/>
</dbReference>
<keyword evidence="3 7" id="KW-1278">Translocase</keyword>
<evidence type="ECO:0000313" key="12">
    <source>
        <dbReference type="Proteomes" id="UP000053675"/>
    </source>
</evidence>
<evidence type="ECO:0000256" key="5">
    <source>
        <dbReference type="ARBA" id="ARBA00023075"/>
    </source>
</evidence>
<comment type="subunit">
    <text evidence="7">NDH-1 is composed of 14 different subunits. Subunits NuoB, C, D, E, F, and G constitute the peripheral sector of the complex.</text>
</comment>
<evidence type="ECO:0000256" key="7">
    <source>
        <dbReference type="HAMAP-Rule" id="MF_01357"/>
    </source>
</evidence>
<comment type="subcellular location">
    <subcellularLocation>
        <location evidence="7">Cell membrane</location>
        <topology evidence="7">Peripheral membrane protein</topology>
        <orientation evidence="7">Cytoplasmic side</orientation>
    </subcellularLocation>
</comment>
<protein>
    <recommendedName>
        <fullName evidence="7">NADH-quinone oxidoreductase subunit C</fullName>
        <ecNumber evidence="7">7.1.1.-</ecNumber>
    </recommendedName>
    <alternativeName>
        <fullName evidence="7">NADH dehydrogenase I subunit C</fullName>
    </alternativeName>
    <alternativeName>
        <fullName evidence="7">NDH-1 subunit C</fullName>
    </alternativeName>
</protein>
<dbReference type="SUPFAM" id="SSF143243">
    <property type="entry name" value="Nqo5-like"/>
    <property type="match status" value="1"/>
</dbReference>
<dbReference type="PANTHER" id="PTHR10884">
    <property type="entry name" value="NADH DEHYDROGENASE UBIQUINONE IRON-SULFUR PROTEIN 3"/>
    <property type="match status" value="1"/>
</dbReference>
<dbReference type="RefSeq" id="WP_036481145.1">
    <property type="nucleotide sequence ID" value="NZ_JMQM01000001.1"/>
</dbReference>
<evidence type="ECO:0000256" key="4">
    <source>
        <dbReference type="ARBA" id="ARBA00023027"/>
    </source>
</evidence>
<gene>
    <name evidence="7 11" type="primary">nuoC</name>
    <name evidence="11" type="ORF">EL18_01433</name>
</gene>
<dbReference type="GO" id="GO:0005886">
    <property type="term" value="C:plasma membrane"/>
    <property type="evidence" value="ECO:0007669"/>
    <property type="project" value="UniProtKB-SubCell"/>
</dbReference>
<reference evidence="11 12" key="1">
    <citation type="submission" date="2014-05" db="EMBL/GenBank/DDBJ databases">
        <title>Draft Genome Sequence of Nitratireductor basaltis Strain UMTGB225, A Marine Bacterium Isolated from Green Barrel Tunicate.</title>
        <authorList>
            <person name="Gan H.Y."/>
        </authorList>
    </citation>
    <scope>NUCLEOTIDE SEQUENCE [LARGE SCALE GENOMIC DNA]</scope>
    <source>
        <strain evidence="11 12">UMTGB225</strain>
    </source>
</reference>
<dbReference type="EC" id="7.1.1.-" evidence="7"/>
<dbReference type="Gene3D" id="3.30.460.80">
    <property type="entry name" value="NADH:ubiquinone oxidoreductase, 30kDa subunit"/>
    <property type="match status" value="1"/>
</dbReference>
<comment type="similarity">
    <text evidence="1 7 8">Belongs to the complex I 30 kDa subunit family.</text>
</comment>